<dbReference type="EMBL" id="FMZO01000006">
    <property type="protein sequence ID" value="SDD15531.1"/>
    <property type="molecule type" value="Genomic_DNA"/>
</dbReference>
<feature type="binding site" evidence="8">
    <location>
        <position position="61"/>
    </location>
    <ligand>
        <name>Zn(2+)</name>
        <dbReference type="ChEBI" id="CHEBI:29105"/>
        <label>1</label>
        <note>catalytic</note>
    </ligand>
</feature>
<feature type="binding site" evidence="8">
    <location>
        <position position="209"/>
    </location>
    <ligand>
        <name>Zn(2+)</name>
        <dbReference type="ChEBI" id="CHEBI:29105"/>
        <label>2</label>
        <note>catalytic</note>
    </ligand>
</feature>
<gene>
    <name evidence="8" type="primary">rnz</name>
    <name evidence="9" type="ORF">SAMN04487894_106207</name>
</gene>
<dbReference type="NCBIfam" id="NF000801">
    <property type="entry name" value="PRK00055.1-3"/>
    <property type="match status" value="1"/>
</dbReference>
<dbReference type="STRING" id="1285928.SAMN04487894_106207"/>
<sequence length="301" mass="34544">MLGVTILGNNSAVPAFDRHPTSQVLTMPNRKFLIDCGEGTQIQLIRYKIRRSRISHIFISHLHGDHYFGLVGLLNSFALLGRQQALHVVAPPALQDVLELQFRLADTRMPYPLHFHAIQAPGYLMTVDEVEISCFKTDHRIECFGFVFKEKKKPRRINPEAVKNYQVHYSWFENLQEGRDYEAPDGRIIRNDILTLEAPKGKTYAFCADTKYDESFIPAIQGADMIYHETTYLENFKDQAVKRFHATTTQAATLAKKANVKKLLVGHFSSRYDELDAFETETREIFPNTDLALEGVCYRMP</sequence>
<dbReference type="Proteomes" id="UP000198757">
    <property type="component" value="Unassembled WGS sequence"/>
</dbReference>
<dbReference type="GO" id="GO:0042781">
    <property type="term" value="F:3'-tRNA processing endoribonuclease activity"/>
    <property type="evidence" value="ECO:0007669"/>
    <property type="project" value="UniProtKB-UniRule"/>
</dbReference>
<evidence type="ECO:0000256" key="4">
    <source>
        <dbReference type="ARBA" id="ARBA00022723"/>
    </source>
</evidence>
<dbReference type="AlphaFoldDB" id="A0A1G6SFV3"/>
<keyword evidence="10" id="KW-1185">Reference proteome</keyword>
<feature type="active site" description="Proton acceptor" evidence="8">
    <location>
        <position position="65"/>
    </location>
</feature>
<dbReference type="PANTHER" id="PTHR46018">
    <property type="entry name" value="ZINC PHOSPHODIESTERASE ELAC PROTEIN 1"/>
    <property type="match status" value="1"/>
</dbReference>
<dbReference type="EC" id="3.1.26.11" evidence="8"/>
<dbReference type="SUPFAM" id="SSF56281">
    <property type="entry name" value="Metallo-hydrolase/oxidoreductase"/>
    <property type="match status" value="1"/>
</dbReference>
<protein>
    <recommendedName>
        <fullName evidence="8">Ribonuclease Z</fullName>
        <shortName evidence="8">RNase Z</shortName>
        <ecNumber evidence="8">3.1.26.11</ecNumber>
    </recommendedName>
    <alternativeName>
        <fullName evidence="8">tRNA 3 endonuclease</fullName>
    </alternativeName>
    <alternativeName>
        <fullName evidence="8">tRNase Z</fullName>
    </alternativeName>
</protein>
<evidence type="ECO:0000313" key="10">
    <source>
        <dbReference type="Proteomes" id="UP000198757"/>
    </source>
</evidence>
<proteinExistence type="inferred from homology"/>
<organism evidence="9 10">
    <name type="scientific">Niabella drilacis (strain DSM 25811 / CCM 8410 / CCUG 62505 / LMG 26954 / E90)</name>
    <dbReference type="NCBI Taxonomy" id="1285928"/>
    <lineage>
        <taxon>Bacteria</taxon>
        <taxon>Pseudomonadati</taxon>
        <taxon>Bacteroidota</taxon>
        <taxon>Chitinophagia</taxon>
        <taxon>Chitinophagales</taxon>
        <taxon>Chitinophagaceae</taxon>
        <taxon>Niabella</taxon>
    </lineage>
</organism>
<dbReference type="Pfam" id="PF23023">
    <property type="entry name" value="Anti-Pycsar_Apyc1"/>
    <property type="match status" value="1"/>
</dbReference>
<dbReference type="Gene3D" id="3.60.15.10">
    <property type="entry name" value="Ribonuclease Z/Hydroxyacylglutathione hydrolase-like"/>
    <property type="match status" value="1"/>
</dbReference>
<dbReference type="CDD" id="cd07717">
    <property type="entry name" value="RNaseZ_ZiPD-like_MBL-fold"/>
    <property type="match status" value="1"/>
</dbReference>
<keyword evidence="5 8" id="KW-0255">Endonuclease</keyword>
<evidence type="ECO:0000256" key="5">
    <source>
        <dbReference type="ARBA" id="ARBA00022759"/>
    </source>
</evidence>
<dbReference type="InterPro" id="IPR013471">
    <property type="entry name" value="RNase_Z/BN"/>
</dbReference>
<dbReference type="OrthoDB" id="9800940at2"/>
<keyword evidence="3 8" id="KW-0540">Nuclease</keyword>
<evidence type="ECO:0000256" key="8">
    <source>
        <dbReference type="HAMAP-Rule" id="MF_01818"/>
    </source>
</evidence>
<feature type="binding site" evidence="8">
    <location>
        <position position="139"/>
    </location>
    <ligand>
        <name>Zn(2+)</name>
        <dbReference type="ChEBI" id="CHEBI:29105"/>
        <label>1</label>
        <note>catalytic</note>
    </ligand>
</feature>
<evidence type="ECO:0000313" key="9">
    <source>
        <dbReference type="EMBL" id="SDD15531.1"/>
    </source>
</evidence>
<dbReference type="PANTHER" id="PTHR46018:SF2">
    <property type="entry name" value="ZINC PHOSPHODIESTERASE ELAC PROTEIN 1"/>
    <property type="match status" value="1"/>
</dbReference>
<dbReference type="RefSeq" id="WP_090390525.1">
    <property type="nucleotide sequence ID" value="NZ_FMZO01000006.1"/>
</dbReference>
<comment type="similarity">
    <text evidence="8">Belongs to the RNase Z family.</text>
</comment>
<evidence type="ECO:0000256" key="1">
    <source>
        <dbReference type="ARBA" id="ARBA00011738"/>
    </source>
</evidence>
<keyword evidence="4 8" id="KW-0479">Metal-binding</keyword>
<accession>A0A1G6SFV3</accession>
<comment type="function">
    <text evidence="8">Zinc phosphodiesterase, which displays some tRNA 3'-processing endonuclease activity. Probably involved in tRNA maturation, by removing a 3'-trailer from precursor tRNA.</text>
</comment>
<dbReference type="InterPro" id="IPR036866">
    <property type="entry name" value="RibonucZ/Hydroxyglut_hydro"/>
</dbReference>
<comment type="catalytic activity">
    <reaction evidence="8">
        <text>Endonucleolytic cleavage of RNA, removing extra 3' nucleotides from tRNA precursor, generating 3' termini of tRNAs. A 3'-hydroxy group is left at the tRNA terminus and a 5'-phosphoryl group is left at the trailer molecule.</text>
        <dbReference type="EC" id="3.1.26.11"/>
    </reaction>
</comment>
<evidence type="ECO:0000256" key="3">
    <source>
        <dbReference type="ARBA" id="ARBA00022722"/>
    </source>
</evidence>
<comment type="cofactor">
    <cofactor evidence="8">
        <name>Zn(2+)</name>
        <dbReference type="ChEBI" id="CHEBI:29105"/>
    </cofactor>
    <text evidence="8">Binds 2 Zn(2+) ions.</text>
</comment>
<evidence type="ECO:0000256" key="7">
    <source>
        <dbReference type="ARBA" id="ARBA00022833"/>
    </source>
</evidence>
<name>A0A1G6SFV3_NIADE</name>
<keyword evidence="7 8" id="KW-0862">Zinc</keyword>
<evidence type="ECO:0000256" key="6">
    <source>
        <dbReference type="ARBA" id="ARBA00022801"/>
    </source>
</evidence>
<feature type="binding site" evidence="8">
    <location>
        <position position="63"/>
    </location>
    <ligand>
        <name>Zn(2+)</name>
        <dbReference type="ChEBI" id="CHEBI:29105"/>
        <label>1</label>
        <note>catalytic</note>
    </ligand>
</feature>
<evidence type="ECO:0000256" key="2">
    <source>
        <dbReference type="ARBA" id="ARBA00022694"/>
    </source>
</evidence>
<keyword evidence="6 8" id="KW-0378">Hydrolase</keyword>
<comment type="subunit">
    <text evidence="1 8">Homodimer.</text>
</comment>
<feature type="binding site" evidence="8">
    <location>
        <position position="65"/>
    </location>
    <ligand>
        <name>Zn(2+)</name>
        <dbReference type="ChEBI" id="CHEBI:29105"/>
        <label>2</label>
        <note>catalytic</note>
    </ligand>
</feature>
<dbReference type="HAMAP" id="MF_01818">
    <property type="entry name" value="RNase_Z_BN"/>
    <property type="match status" value="1"/>
</dbReference>
<feature type="binding site" evidence="8">
    <location>
        <position position="267"/>
    </location>
    <ligand>
        <name>Zn(2+)</name>
        <dbReference type="ChEBI" id="CHEBI:29105"/>
        <label>2</label>
        <note>catalytic</note>
    </ligand>
</feature>
<feature type="binding site" evidence="8">
    <location>
        <position position="209"/>
    </location>
    <ligand>
        <name>Zn(2+)</name>
        <dbReference type="ChEBI" id="CHEBI:29105"/>
        <label>1</label>
        <note>catalytic</note>
    </ligand>
</feature>
<dbReference type="NCBIfam" id="TIGR02651">
    <property type="entry name" value="RNase_Z"/>
    <property type="match status" value="1"/>
</dbReference>
<keyword evidence="2 8" id="KW-0819">tRNA processing</keyword>
<dbReference type="GO" id="GO:0008270">
    <property type="term" value="F:zinc ion binding"/>
    <property type="evidence" value="ECO:0007669"/>
    <property type="project" value="UniProtKB-UniRule"/>
</dbReference>
<feature type="binding site" evidence="8">
    <location>
        <position position="66"/>
    </location>
    <ligand>
        <name>Zn(2+)</name>
        <dbReference type="ChEBI" id="CHEBI:29105"/>
        <label>2</label>
        <note>catalytic</note>
    </ligand>
</feature>
<reference evidence="10" key="1">
    <citation type="submission" date="2016-10" db="EMBL/GenBank/DDBJ databases">
        <authorList>
            <person name="Varghese N."/>
            <person name="Submissions S."/>
        </authorList>
    </citation>
    <scope>NUCLEOTIDE SEQUENCE [LARGE SCALE GENOMIC DNA]</scope>
    <source>
        <strain evidence="10">DSM 25811 / CCM 8410 / LMG 26954 / E90</strain>
    </source>
</reference>